<sequence>MAETSRKRKALAPIKSSPKRVRRDEEDDGYEAIHYSQDEFEPEDEREDEEVPNEHLSKRQPPTPTSQPLTPSPDLDDTRSILRPNIYKCTFENCNRAFNRPCRLEDHLRSHTGDRPFVCQYLDCDKSFTRDSHLTRHIKSAHTNVRNFPCTWEGCGKAFATGQRMRAHYASHEKYKDFTCTSYAPCKEVFRKKSTLQAHIASVHLGAKPFPCDFVNPYSGETCNKGYNTQAKLNGHISKEHTGAKHTCPICENATPTDSGISMSYDSRGGTPASTTVSMPAYTFLTHKLLQTHMETCHPLACPHCHSPRISKRDLTSHIELDHPEAYVPPPLTSALDELAEPQTYPCTYEGCTRVFTKGGNLKVHVRCVHEKSTPFVCNTTDLTTSKRLIDAAGENVPWSPEHHGCEQGFGTKAMLENHIRMKHLALGSWDSHLKRLKGVTSRGRGGGNRKKKEPTAASLLTGGAYQENGRDLTCLKDGCPDLFFREYDLRMHCANRHGMAEVEMEERLLEKAAQEGGQFWVSEIGREAGWYDEDEDEDEDDYGEDEQMLDRRQNEIPIDPALEERMEDLTRYIQHGIDN</sequence>
<dbReference type="EMBL" id="SNSC02000010">
    <property type="protein sequence ID" value="TID20851.1"/>
    <property type="molecule type" value="Genomic_DNA"/>
</dbReference>
<evidence type="ECO:0000256" key="7">
    <source>
        <dbReference type="ARBA" id="ARBA00023163"/>
    </source>
</evidence>
<feature type="region of interest" description="Disordered" evidence="10">
    <location>
        <begin position="1"/>
        <end position="79"/>
    </location>
</feature>
<keyword evidence="2" id="KW-0479">Metal-binding</keyword>
<feature type="domain" description="C2H2-type" evidence="11">
    <location>
        <begin position="87"/>
        <end position="116"/>
    </location>
</feature>
<dbReference type="InterPro" id="IPR036236">
    <property type="entry name" value="Znf_C2H2_sf"/>
</dbReference>
<organism evidence="12 13">
    <name type="scientific">Venturia nashicola</name>
    <dbReference type="NCBI Taxonomy" id="86259"/>
    <lineage>
        <taxon>Eukaryota</taxon>
        <taxon>Fungi</taxon>
        <taxon>Dikarya</taxon>
        <taxon>Ascomycota</taxon>
        <taxon>Pezizomycotina</taxon>
        <taxon>Dothideomycetes</taxon>
        <taxon>Pleosporomycetidae</taxon>
        <taxon>Venturiales</taxon>
        <taxon>Venturiaceae</taxon>
        <taxon>Venturia</taxon>
    </lineage>
</organism>
<comment type="subcellular location">
    <subcellularLocation>
        <location evidence="1">Nucleus</location>
    </subcellularLocation>
</comment>
<keyword evidence="7" id="KW-0804">Transcription</keyword>
<feature type="compositionally biased region" description="Acidic residues" evidence="10">
    <location>
        <begin position="531"/>
        <end position="548"/>
    </location>
</feature>
<keyword evidence="3" id="KW-0677">Repeat</keyword>
<evidence type="ECO:0000256" key="2">
    <source>
        <dbReference type="ARBA" id="ARBA00022723"/>
    </source>
</evidence>
<evidence type="ECO:0000313" key="13">
    <source>
        <dbReference type="Proteomes" id="UP000298493"/>
    </source>
</evidence>
<dbReference type="PROSITE" id="PS00028">
    <property type="entry name" value="ZINC_FINGER_C2H2_1"/>
    <property type="match status" value="4"/>
</dbReference>
<dbReference type="Pfam" id="PF00096">
    <property type="entry name" value="zf-C2H2"/>
    <property type="match status" value="1"/>
</dbReference>
<keyword evidence="4 9" id="KW-0863">Zinc-finger</keyword>
<dbReference type="GO" id="GO:0008270">
    <property type="term" value="F:zinc ion binding"/>
    <property type="evidence" value="ECO:0007669"/>
    <property type="project" value="UniProtKB-KW"/>
</dbReference>
<keyword evidence="8" id="KW-0539">Nucleus</keyword>
<dbReference type="GO" id="GO:0005634">
    <property type="term" value="C:nucleus"/>
    <property type="evidence" value="ECO:0007669"/>
    <property type="project" value="UniProtKB-SubCell"/>
</dbReference>
<evidence type="ECO:0000256" key="8">
    <source>
        <dbReference type="ARBA" id="ARBA00023242"/>
    </source>
</evidence>
<evidence type="ECO:0000256" key="9">
    <source>
        <dbReference type="PROSITE-ProRule" id="PRU00042"/>
    </source>
</evidence>
<feature type="domain" description="C2H2-type" evidence="11">
    <location>
        <begin position="210"/>
        <end position="246"/>
    </location>
</feature>
<evidence type="ECO:0000259" key="11">
    <source>
        <dbReference type="PROSITE" id="PS50157"/>
    </source>
</evidence>
<dbReference type="GO" id="GO:0000978">
    <property type="term" value="F:RNA polymerase II cis-regulatory region sequence-specific DNA binding"/>
    <property type="evidence" value="ECO:0007669"/>
    <property type="project" value="UniProtKB-ARBA"/>
</dbReference>
<dbReference type="OrthoDB" id="4748970at2759"/>
<feature type="compositionally biased region" description="Basic residues" evidence="10">
    <location>
        <begin position="1"/>
        <end position="10"/>
    </location>
</feature>
<evidence type="ECO:0000256" key="1">
    <source>
        <dbReference type="ARBA" id="ARBA00004123"/>
    </source>
</evidence>
<dbReference type="Gene3D" id="3.30.160.60">
    <property type="entry name" value="Classic Zinc Finger"/>
    <property type="match status" value="6"/>
</dbReference>
<dbReference type="GO" id="GO:0000981">
    <property type="term" value="F:DNA-binding transcription factor activity, RNA polymerase II-specific"/>
    <property type="evidence" value="ECO:0007669"/>
    <property type="project" value="UniProtKB-ARBA"/>
</dbReference>
<evidence type="ECO:0000313" key="12">
    <source>
        <dbReference type="EMBL" id="TID20851.1"/>
    </source>
</evidence>
<dbReference type="AlphaFoldDB" id="A0A4Z1P8J4"/>
<dbReference type="PROSITE" id="PS50157">
    <property type="entry name" value="ZINC_FINGER_C2H2_2"/>
    <property type="match status" value="6"/>
</dbReference>
<accession>A0A4Z1P8J4</accession>
<comment type="caution">
    <text evidence="12">The sequence shown here is derived from an EMBL/GenBank/DDBJ whole genome shotgun (WGS) entry which is preliminary data.</text>
</comment>
<dbReference type="PANTHER" id="PTHR46179">
    <property type="entry name" value="ZINC FINGER PROTEIN"/>
    <property type="match status" value="1"/>
</dbReference>
<evidence type="ECO:0000256" key="4">
    <source>
        <dbReference type="ARBA" id="ARBA00022771"/>
    </source>
</evidence>
<evidence type="ECO:0000256" key="10">
    <source>
        <dbReference type="SAM" id="MobiDB-lite"/>
    </source>
</evidence>
<evidence type="ECO:0000256" key="3">
    <source>
        <dbReference type="ARBA" id="ARBA00022737"/>
    </source>
</evidence>
<dbReference type="Proteomes" id="UP000298493">
    <property type="component" value="Unassembled WGS sequence"/>
</dbReference>
<dbReference type="InterPro" id="IPR051061">
    <property type="entry name" value="Zinc_finger_trans_reg"/>
</dbReference>
<evidence type="ECO:0000256" key="6">
    <source>
        <dbReference type="ARBA" id="ARBA00023015"/>
    </source>
</evidence>
<dbReference type="InterPro" id="IPR013087">
    <property type="entry name" value="Znf_C2H2_type"/>
</dbReference>
<gene>
    <name evidence="12" type="ORF">E6O75_ATG05616</name>
</gene>
<feature type="domain" description="C2H2-type" evidence="11">
    <location>
        <begin position="148"/>
        <end position="177"/>
    </location>
</feature>
<feature type="domain" description="C2H2-type" evidence="11">
    <location>
        <begin position="178"/>
        <end position="209"/>
    </location>
</feature>
<evidence type="ECO:0000256" key="5">
    <source>
        <dbReference type="ARBA" id="ARBA00022833"/>
    </source>
</evidence>
<keyword evidence="5" id="KW-0862">Zinc</keyword>
<keyword evidence="6" id="KW-0805">Transcription regulation</keyword>
<feature type="domain" description="C2H2-type" evidence="11">
    <location>
        <begin position="345"/>
        <end position="375"/>
    </location>
</feature>
<dbReference type="PANTHER" id="PTHR46179:SF13">
    <property type="entry name" value="C2H2-TYPE DOMAIN-CONTAINING PROTEIN"/>
    <property type="match status" value="1"/>
</dbReference>
<dbReference type="FunFam" id="3.30.160.60:FF:000125">
    <property type="entry name" value="Putative zinc finger protein 143"/>
    <property type="match status" value="1"/>
</dbReference>
<name>A0A4Z1P8J4_9PEZI</name>
<proteinExistence type="predicted"/>
<reference evidence="12 13" key="1">
    <citation type="submission" date="2019-04" db="EMBL/GenBank/DDBJ databases">
        <title>High contiguity whole genome sequence and gene annotation resource for two Venturia nashicola isolates.</title>
        <authorList>
            <person name="Prokchorchik M."/>
            <person name="Won K."/>
            <person name="Lee Y."/>
            <person name="Choi E.D."/>
            <person name="Segonzac C."/>
            <person name="Sohn K.H."/>
        </authorList>
    </citation>
    <scope>NUCLEOTIDE SEQUENCE [LARGE SCALE GENOMIC DNA]</scope>
    <source>
        <strain evidence="12 13">PRI2</strain>
    </source>
</reference>
<dbReference type="SMART" id="SM00355">
    <property type="entry name" value="ZnF_C2H2"/>
    <property type="match status" value="10"/>
</dbReference>
<dbReference type="SUPFAM" id="SSF57667">
    <property type="entry name" value="beta-beta-alpha zinc fingers"/>
    <property type="match status" value="3"/>
</dbReference>
<feature type="region of interest" description="Disordered" evidence="10">
    <location>
        <begin position="531"/>
        <end position="557"/>
    </location>
</feature>
<dbReference type="STRING" id="86259.A0A4Z1P8J4"/>
<keyword evidence="13" id="KW-1185">Reference proteome</keyword>
<feature type="domain" description="C2H2-type" evidence="11">
    <location>
        <begin position="117"/>
        <end position="147"/>
    </location>
</feature>
<protein>
    <submittedName>
        <fullName evidence="12">Transcription factor</fullName>
    </submittedName>
</protein>
<feature type="compositionally biased region" description="Acidic residues" evidence="10">
    <location>
        <begin position="38"/>
        <end position="51"/>
    </location>
</feature>